<dbReference type="AlphaFoldDB" id="A0A2V4NIF6"/>
<name>A0A2V4NIF6_9ACTN</name>
<reference evidence="1 2" key="1">
    <citation type="submission" date="2018-03" db="EMBL/GenBank/DDBJ databases">
        <title>Bioinformatic expansion and discovery of thiopeptide antibiotics.</title>
        <authorList>
            <person name="Schwalen C.J."/>
            <person name="Hudson G.A."/>
            <person name="Mitchell D.A."/>
        </authorList>
    </citation>
    <scope>NUCLEOTIDE SEQUENCE [LARGE SCALE GENOMIC DNA]</scope>
    <source>
        <strain evidence="1 2">ATCC 21389</strain>
    </source>
</reference>
<dbReference type="Proteomes" id="UP000248039">
    <property type="component" value="Unassembled WGS sequence"/>
</dbReference>
<sequence length="81" mass="8814">MSEDELNGPPGTGYVKFRMPCPCCDDGTRTRVRAGARPHTHRDGSDCLLMGTGFVPQTCSACEGQGYLPLGSGEWRRPRRG</sequence>
<comment type="caution">
    <text evidence="1">The sequence shown here is derived from an EMBL/GenBank/DDBJ whole genome shotgun (WGS) entry which is preliminary data.</text>
</comment>
<gene>
    <name evidence="1" type="ORF">C7C46_28765</name>
</gene>
<evidence type="ECO:0000313" key="1">
    <source>
        <dbReference type="EMBL" id="PYC68708.1"/>
    </source>
</evidence>
<protein>
    <submittedName>
        <fullName evidence="1">Uncharacterized protein</fullName>
    </submittedName>
</protein>
<dbReference type="RefSeq" id="WP_110672859.1">
    <property type="nucleotide sequence ID" value="NZ_PYBW01000134.1"/>
</dbReference>
<evidence type="ECO:0000313" key="2">
    <source>
        <dbReference type="Proteomes" id="UP000248039"/>
    </source>
</evidence>
<dbReference type="OrthoDB" id="3873751at2"/>
<organism evidence="1 2">
    <name type="scientific">Streptomyces tateyamensis</name>
    <dbReference type="NCBI Taxonomy" id="565073"/>
    <lineage>
        <taxon>Bacteria</taxon>
        <taxon>Bacillati</taxon>
        <taxon>Actinomycetota</taxon>
        <taxon>Actinomycetes</taxon>
        <taxon>Kitasatosporales</taxon>
        <taxon>Streptomycetaceae</taxon>
        <taxon>Streptomyces</taxon>
    </lineage>
</organism>
<keyword evidence="2" id="KW-1185">Reference proteome</keyword>
<accession>A0A2V4NIF6</accession>
<proteinExistence type="predicted"/>
<dbReference type="EMBL" id="PYBW01000134">
    <property type="protein sequence ID" value="PYC68708.1"/>
    <property type="molecule type" value="Genomic_DNA"/>
</dbReference>